<proteinExistence type="predicted"/>
<organism evidence="1">
    <name type="scientific">Anguilla anguilla</name>
    <name type="common">European freshwater eel</name>
    <name type="synonym">Muraena anguilla</name>
    <dbReference type="NCBI Taxonomy" id="7936"/>
    <lineage>
        <taxon>Eukaryota</taxon>
        <taxon>Metazoa</taxon>
        <taxon>Chordata</taxon>
        <taxon>Craniata</taxon>
        <taxon>Vertebrata</taxon>
        <taxon>Euteleostomi</taxon>
        <taxon>Actinopterygii</taxon>
        <taxon>Neopterygii</taxon>
        <taxon>Teleostei</taxon>
        <taxon>Anguilliformes</taxon>
        <taxon>Anguillidae</taxon>
        <taxon>Anguilla</taxon>
    </lineage>
</organism>
<sequence length="25" mass="2611">MSRSMLLIRTSPAVCGCPLCGLKSS</sequence>
<evidence type="ECO:0000313" key="1">
    <source>
        <dbReference type="EMBL" id="JAH42942.1"/>
    </source>
</evidence>
<reference evidence="1" key="2">
    <citation type="journal article" date="2015" name="Fish Shellfish Immunol.">
        <title>Early steps in the European eel (Anguilla anguilla)-Vibrio vulnificus interaction in the gills: Role of the RtxA13 toxin.</title>
        <authorList>
            <person name="Callol A."/>
            <person name="Pajuelo D."/>
            <person name="Ebbesson L."/>
            <person name="Teles M."/>
            <person name="MacKenzie S."/>
            <person name="Amaro C."/>
        </authorList>
    </citation>
    <scope>NUCLEOTIDE SEQUENCE</scope>
</reference>
<reference evidence="1" key="1">
    <citation type="submission" date="2014-11" db="EMBL/GenBank/DDBJ databases">
        <authorList>
            <person name="Amaro Gonzalez C."/>
        </authorList>
    </citation>
    <scope>NUCLEOTIDE SEQUENCE</scope>
</reference>
<dbReference type="EMBL" id="GBXM01065635">
    <property type="protein sequence ID" value="JAH42942.1"/>
    <property type="molecule type" value="Transcribed_RNA"/>
</dbReference>
<protein>
    <submittedName>
        <fullName evidence="1">Uncharacterized protein</fullName>
    </submittedName>
</protein>
<name>A0A0E9SNX8_ANGAN</name>
<dbReference type="AlphaFoldDB" id="A0A0E9SNX8"/>
<accession>A0A0E9SNX8</accession>